<dbReference type="GO" id="GO:0015079">
    <property type="term" value="F:potassium ion transmembrane transporter activity"/>
    <property type="evidence" value="ECO:0007669"/>
    <property type="project" value="InterPro"/>
</dbReference>
<dbReference type="GO" id="GO:0005886">
    <property type="term" value="C:plasma membrane"/>
    <property type="evidence" value="ECO:0007669"/>
    <property type="project" value="TreeGrafter"/>
</dbReference>
<feature type="transmembrane region" description="Helical" evidence="2">
    <location>
        <begin position="123"/>
        <end position="141"/>
    </location>
</feature>
<comment type="similarity">
    <text evidence="1">Belongs to the HAK/KUP transporter (TC 2.A.72.3) family.</text>
</comment>
<dbReference type="InterPro" id="IPR003855">
    <property type="entry name" value="K+_transporter"/>
</dbReference>
<proteinExistence type="inferred from homology"/>
<gene>
    <name evidence="4" type="ORF">J5N97_013122</name>
</gene>
<feature type="domain" description="K+ potassium transporter integral membrane" evidence="3">
    <location>
        <begin position="110"/>
        <end position="163"/>
    </location>
</feature>
<dbReference type="PANTHER" id="PTHR30540">
    <property type="entry name" value="OSMOTIC STRESS POTASSIUM TRANSPORTER"/>
    <property type="match status" value="1"/>
</dbReference>
<dbReference type="AlphaFoldDB" id="A0A9D5CSW3"/>
<reference evidence="4" key="1">
    <citation type="submission" date="2021-03" db="EMBL/GenBank/DDBJ databases">
        <authorList>
            <person name="Li Z."/>
            <person name="Yang C."/>
        </authorList>
    </citation>
    <scope>NUCLEOTIDE SEQUENCE</scope>
    <source>
        <strain evidence="4">Dzin_1.0</strain>
        <tissue evidence="4">Leaf</tissue>
    </source>
</reference>
<sequence>MRHRLQWLDKREEATQLVIDSMAKSAAYAVCHLNTVQSLFKVRPPYERCSRNHFWSFDMESKEEVNCPDIASKVMKRFLVFSHLSFGLLHSEPSEEIFADLGHFSFTAIQIGFYVSGAESVRCLLLVIAILASVVGSQAIISGTFSIINQSLSLGCFPRLIVVLPLERMLVSKII</sequence>
<dbReference type="InterPro" id="IPR053951">
    <property type="entry name" value="K_trans_N"/>
</dbReference>
<dbReference type="OrthoDB" id="1715332at2759"/>
<accession>A0A9D5CSW3</accession>
<evidence type="ECO:0000256" key="2">
    <source>
        <dbReference type="SAM" id="Phobius"/>
    </source>
</evidence>
<dbReference type="Proteomes" id="UP001085076">
    <property type="component" value="Miscellaneous, Linkage group lg03"/>
</dbReference>
<keyword evidence="2" id="KW-0812">Transmembrane</keyword>
<protein>
    <recommendedName>
        <fullName evidence="3">K+ potassium transporter integral membrane domain-containing protein</fullName>
    </recommendedName>
</protein>
<evidence type="ECO:0000256" key="1">
    <source>
        <dbReference type="ARBA" id="ARBA00008440"/>
    </source>
</evidence>
<keyword evidence="5" id="KW-1185">Reference proteome</keyword>
<comment type="caution">
    <text evidence="4">The sequence shown here is derived from an EMBL/GenBank/DDBJ whole genome shotgun (WGS) entry which is preliminary data.</text>
</comment>
<dbReference type="Pfam" id="PF02705">
    <property type="entry name" value="K_trans"/>
    <property type="match status" value="1"/>
</dbReference>
<keyword evidence="2" id="KW-0472">Membrane</keyword>
<evidence type="ECO:0000313" key="5">
    <source>
        <dbReference type="Proteomes" id="UP001085076"/>
    </source>
</evidence>
<evidence type="ECO:0000259" key="3">
    <source>
        <dbReference type="Pfam" id="PF02705"/>
    </source>
</evidence>
<dbReference type="PANTHER" id="PTHR30540:SF6">
    <property type="entry name" value="POTASSIUM TRANSPORTER 2"/>
    <property type="match status" value="1"/>
</dbReference>
<keyword evidence="2" id="KW-1133">Transmembrane helix</keyword>
<evidence type="ECO:0000313" key="4">
    <source>
        <dbReference type="EMBL" id="KAJ0977648.1"/>
    </source>
</evidence>
<dbReference type="EMBL" id="JAGGNH010000003">
    <property type="protein sequence ID" value="KAJ0977648.1"/>
    <property type="molecule type" value="Genomic_DNA"/>
</dbReference>
<name>A0A9D5CSW3_9LILI</name>
<organism evidence="4 5">
    <name type="scientific">Dioscorea zingiberensis</name>
    <dbReference type="NCBI Taxonomy" id="325984"/>
    <lineage>
        <taxon>Eukaryota</taxon>
        <taxon>Viridiplantae</taxon>
        <taxon>Streptophyta</taxon>
        <taxon>Embryophyta</taxon>
        <taxon>Tracheophyta</taxon>
        <taxon>Spermatophyta</taxon>
        <taxon>Magnoliopsida</taxon>
        <taxon>Liliopsida</taxon>
        <taxon>Dioscoreales</taxon>
        <taxon>Dioscoreaceae</taxon>
        <taxon>Dioscorea</taxon>
    </lineage>
</organism>
<reference evidence="4" key="2">
    <citation type="journal article" date="2022" name="Hortic Res">
        <title>The genome of Dioscorea zingiberensis sheds light on the biosynthesis, origin and evolution of the medicinally important diosgenin saponins.</title>
        <authorList>
            <person name="Li Y."/>
            <person name="Tan C."/>
            <person name="Li Z."/>
            <person name="Guo J."/>
            <person name="Li S."/>
            <person name="Chen X."/>
            <person name="Wang C."/>
            <person name="Dai X."/>
            <person name="Yang H."/>
            <person name="Song W."/>
            <person name="Hou L."/>
            <person name="Xu J."/>
            <person name="Tong Z."/>
            <person name="Xu A."/>
            <person name="Yuan X."/>
            <person name="Wang W."/>
            <person name="Yang Q."/>
            <person name="Chen L."/>
            <person name="Sun Z."/>
            <person name="Wang K."/>
            <person name="Pan B."/>
            <person name="Chen J."/>
            <person name="Bao Y."/>
            <person name="Liu F."/>
            <person name="Qi X."/>
            <person name="Gang D.R."/>
            <person name="Wen J."/>
            <person name="Li J."/>
        </authorList>
    </citation>
    <scope>NUCLEOTIDE SEQUENCE</scope>
    <source>
        <strain evidence="4">Dzin_1.0</strain>
    </source>
</reference>